<dbReference type="GO" id="GO:0004673">
    <property type="term" value="F:protein histidine kinase activity"/>
    <property type="evidence" value="ECO:0007669"/>
    <property type="project" value="UniProtKB-EC"/>
</dbReference>
<dbReference type="InterPro" id="IPR036890">
    <property type="entry name" value="HATPase_C_sf"/>
</dbReference>
<dbReference type="PANTHER" id="PTHR45436">
    <property type="entry name" value="SENSOR HISTIDINE KINASE YKOH"/>
    <property type="match status" value="1"/>
</dbReference>
<keyword evidence="13" id="KW-1185">Reference proteome</keyword>
<dbReference type="PROSITE" id="PS50109">
    <property type="entry name" value="HIS_KIN"/>
    <property type="match status" value="1"/>
</dbReference>
<keyword evidence="10" id="KW-0472">Membrane</keyword>
<evidence type="ECO:0000256" key="8">
    <source>
        <dbReference type="ARBA" id="ARBA00022989"/>
    </source>
</evidence>
<evidence type="ECO:0000256" key="6">
    <source>
        <dbReference type="ARBA" id="ARBA00022692"/>
    </source>
</evidence>
<keyword evidence="7" id="KW-0418">Kinase</keyword>
<evidence type="ECO:0000313" key="12">
    <source>
        <dbReference type="EMBL" id="GID68389.1"/>
    </source>
</evidence>
<evidence type="ECO:0000256" key="3">
    <source>
        <dbReference type="ARBA" id="ARBA00012438"/>
    </source>
</evidence>
<dbReference type="SMART" id="SM00387">
    <property type="entry name" value="HATPase_c"/>
    <property type="match status" value="1"/>
</dbReference>
<keyword evidence="4" id="KW-0597">Phosphoprotein</keyword>
<dbReference type="InterPro" id="IPR004358">
    <property type="entry name" value="Sig_transdc_His_kin-like_C"/>
</dbReference>
<dbReference type="AlphaFoldDB" id="A0A919MAB0"/>
<keyword evidence="9" id="KW-0902">Two-component regulatory system</keyword>
<evidence type="ECO:0000256" key="4">
    <source>
        <dbReference type="ARBA" id="ARBA00022553"/>
    </source>
</evidence>
<evidence type="ECO:0000256" key="9">
    <source>
        <dbReference type="ARBA" id="ARBA00023012"/>
    </source>
</evidence>
<dbReference type="Proteomes" id="UP000619479">
    <property type="component" value="Unassembled WGS sequence"/>
</dbReference>
<evidence type="ECO:0000256" key="2">
    <source>
        <dbReference type="ARBA" id="ARBA00004370"/>
    </source>
</evidence>
<evidence type="ECO:0000256" key="5">
    <source>
        <dbReference type="ARBA" id="ARBA00022679"/>
    </source>
</evidence>
<proteinExistence type="predicted"/>
<dbReference type="Pfam" id="PF02518">
    <property type="entry name" value="HATPase_c"/>
    <property type="match status" value="1"/>
</dbReference>
<gene>
    <name evidence="12" type="ORF">Acy02nite_62700</name>
</gene>
<evidence type="ECO:0000256" key="7">
    <source>
        <dbReference type="ARBA" id="ARBA00022777"/>
    </source>
</evidence>
<dbReference type="EC" id="2.7.13.3" evidence="3"/>
<evidence type="ECO:0000256" key="1">
    <source>
        <dbReference type="ARBA" id="ARBA00000085"/>
    </source>
</evidence>
<dbReference type="SUPFAM" id="SSF55874">
    <property type="entry name" value="ATPase domain of HSP90 chaperone/DNA topoisomerase II/histidine kinase"/>
    <property type="match status" value="1"/>
</dbReference>
<dbReference type="InterPro" id="IPR005467">
    <property type="entry name" value="His_kinase_dom"/>
</dbReference>
<accession>A0A919MAB0</accession>
<comment type="catalytic activity">
    <reaction evidence="1">
        <text>ATP + protein L-histidine = ADP + protein N-phospho-L-histidine.</text>
        <dbReference type="EC" id="2.7.13.3"/>
    </reaction>
</comment>
<evidence type="ECO:0000256" key="10">
    <source>
        <dbReference type="ARBA" id="ARBA00023136"/>
    </source>
</evidence>
<dbReference type="InterPro" id="IPR003594">
    <property type="entry name" value="HATPase_dom"/>
</dbReference>
<dbReference type="GO" id="GO:0000160">
    <property type="term" value="P:phosphorelay signal transduction system"/>
    <property type="evidence" value="ECO:0007669"/>
    <property type="project" value="UniProtKB-KW"/>
</dbReference>
<dbReference type="RefSeq" id="WP_203747879.1">
    <property type="nucleotide sequence ID" value="NZ_BAAAUC010000022.1"/>
</dbReference>
<dbReference type="PRINTS" id="PR00344">
    <property type="entry name" value="BCTRLSENSOR"/>
</dbReference>
<reference evidence="12" key="1">
    <citation type="submission" date="2021-01" db="EMBL/GenBank/DDBJ databases">
        <title>Whole genome shotgun sequence of Actinoplanes cyaneus NBRC 14990.</title>
        <authorList>
            <person name="Komaki H."/>
            <person name="Tamura T."/>
        </authorList>
    </citation>
    <scope>NUCLEOTIDE SEQUENCE</scope>
    <source>
        <strain evidence="12">NBRC 14990</strain>
    </source>
</reference>
<dbReference type="GO" id="GO:0016020">
    <property type="term" value="C:membrane"/>
    <property type="evidence" value="ECO:0007669"/>
    <property type="project" value="UniProtKB-SubCell"/>
</dbReference>
<feature type="domain" description="Histidine kinase" evidence="11">
    <location>
        <begin position="1"/>
        <end position="170"/>
    </location>
</feature>
<protein>
    <recommendedName>
        <fullName evidence="3">histidine kinase</fullName>
        <ecNumber evidence="3">2.7.13.3</ecNumber>
    </recommendedName>
</protein>
<dbReference type="PANTHER" id="PTHR45436:SF5">
    <property type="entry name" value="SENSOR HISTIDINE KINASE TRCS"/>
    <property type="match status" value="1"/>
</dbReference>
<comment type="caution">
    <text evidence="12">The sequence shown here is derived from an EMBL/GenBank/DDBJ whole genome shotgun (WGS) entry which is preliminary data.</text>
</comment>
<comment type="subcellular location">
    <subcellularLocation>
        <location evidence="2">Membrane</location>
    </subcellularLocation>
</comment>
<keyword evidence="6" id="KW-0812">Transmembrane</keyword>
<dbReference type="InterPro" id="IPR050428">
    <property type="entry name" value="TCS_sensor_his_kinase"/>
</dbReference>
<name>A0A919MAB0_9ACTN</name>
<dbReference type="EMBL" id="BOMH01000046">
    <property type="protein sequence ID" value="GID68389.1"/>
    <property type="molecule type" value="Genomic_DNA"/>
</dbReference>
<keyword evidence="5" id="KW-0808">Transferase</keyword>
<evidence type="ECO:0000259" key="11">
    <source>
        <dbReference type="PROSITE" id="PS50109"/>
    </source>
</evidence>
<organism evidence="12 13">
    <name type="scientific">Actinoplanes cyaneus</name>
    <dbReference type="NCBI Taxonomy" id="52696"/>
    <lineage>
        <taxon>Bacteria</taxon>
        <taxon>Bacillati</taxon>
        <taxon>Actinomycetota</taxon>
        <taxon>Actinomycetes</taxon>
        <taxon>Micromonosporales</taxon>
        <taxon>Micromonosporaceae</taxon>
        <taxon>Actinoplanes</taxon>
    </lineage>
</organism>
<evidence type="ECO:0000313" key="13">
    <source>
        <dbReference type="Proteomes" id="UP000619479"/>
    </source>
</evidence>
<keyword evidence="8" id="KW-1133">Transmembrane helix</keyword>
<dbReference type="Gene3D" id="3.30.565.10">
    <property type="entry name" value="Histidine kinase-like ATPase, C-terminal domain"/>
    <property type="match status" value="1"/>
</dbReference>
<sequence>MRALVGRDDEEPWARLRAGSGSPADEEGRAPFNLTELVRELVDARRDEADRYEVTLLAALAPATAMGRVRLAGRLVVTLVENAIRHNTAGGWAGVTVRHGEGRAVLTVVNTGPPVPDDRLIFRPFDRGGPGGGTGLAVVRAVADAHGATVSIVARPEGGLVIEVAFPAPDAT</sequence>